<dbReference type="EMBL" id="JAGGKC010000001">
    <property type="protein sequence ID" value="MBP1917702.1"/>
    <property type="molecule type" value="Genomic_DNA"/>
</dbReference>
<keyword evidence="3" id="KW-1185">Reference proteome</keyword>
<dbReference type="InterPro" id="IPR013022">
    <property type="entry name" value="Xyl_isomerase-like_TIM-brl"/>
</dbReference>
<dbReference type="PANTHER" id="PTHR12110">
    <property type="entry name" value="HYDROXYPYRUVATE ISOMERASE"/>
    <property type="match status" value="1"/>
</dbReference>
<comment type="caution">
    <text evidence="2">The sequence shown here is derived from an EMBL/GenBank/DDBJ whole genome shotgun (WGS) entry which is preliminary data.</text>
</comment>
<dbReference type="RefSeq" id="WP_209457947.1">
    <property type="nucleotide sequence ID" value="NZ_JAGGKC010000001.1"/>
</dbReference>
<dbReference type="InterPro" id="IPR036237">
    <property type="entry name" value="Xyl_isomerase-like_sf"/>
</dbReference>
<proteinExistence type="predicted"/>
<feature type="domain" description="Xylose isomerase-like TIM barrel" evidence="1">
    <location>
        <begin position="21"/>
        <end position="269"/>
    </location>
</feature>
<protein>
    <submittedName>
        <fullName evidence="2">Protein FrlC</fullName>
    </submittedName>
</protein>
<dbReference type="Pfam" id="PF01261">
    <property type="entry name" value="AP_endonuc_2"/>
    <property type="match status" value="1"/>
</dbReference>
<evidence type="ECO:0000313" key="2">
    <source>
        <dbReference type="EMBL" id="MBP1917702.1"/>
    </source>
</evidence>
<dbReference type="Proteomes" id="UP001519271">
    <property type="component" value="Unassembled WGS sequence"/>
</dbReference>
<reference evidence="2 3" key="1">
    <citation type="submission" date="2021-03" db="EMBL/GenBank/DDBJ databases">
        <title>Genomic Encyclopedia of Type Strains, Phase IV (KMG-IV): sequencing the most valuable type-strain genomes for metagenomic binning, comparative biology and taxonomic classification.</title>
        <authorList>
            <person name="Goeker M."/>
        </authorList>
    </citation>
    <scope>NUCLEOTIDE SEQUENCE [LARGE SCALE GENOMIC DNA]</scope>
    <source>
        <strain evidence="2 3">DSM 6139</strain>
    </source>
</reference>
<organism evidence="2 3">
    <name type="scientific">Youngiibacter multivorans</name>
    <dbReference type="NCBI Taxonomy" id="937251"/>
    <lineage>
        <taxon>Bacteria</taxon>
        <taxon>Bacillati</taxon>
        <taxon>Bacillota</taxon>
        <taxon>Clostridia</taxon>
        <taxon>Eubacteriales</taxon>
        <taxon>Clostridiaceae</taxon>
        <taxon>Youngiibacter</taxon>
    </lineage>
</organism>
<evidence type="ECO:0000259" key="1">
    <source>
        <dbReference type="Pfam" id="PF01261"/>
    </source>
</evidence>
<dbReference type="NCBIfam" id="NF007360">
    <property type="entry name" value="PRK09856.1"/>
    <property type="match status" value="1"/>
</dbReference>
<evidence type="ECO:0000313" key="3">
    <source>
        <dbReference type="Proteomes" id="UP001519271"/>
    </source>
</evidence>
<dbReference type="Gene3D" id="3.20.20.150">
    <property type="entry name" value="Divalent-metal-dependent TIM barrel enzymes"/>
    <property type="match status" value="1"/>
</dbReference>
<name>A0ABS4FZM0_9CLOT</name>
<dbReference type="InterPro" id="IPR050312">
    <property type="entry name" value="IolE/XylAMocC-like"/>
</dbReference>
<accession>A0ABS4FZM0</accession>
<sequence>MKIGLFTSGYQRNPLEHAFIDAKRFGYDYIELWGGRPHAFAPDLKNGDINLIKSLIEKYDVRILGYTPEHNAYPYNFMSGTEAMRRDCVEYLKLCMDMGKEMGAEFTMISPAHAGYGTRYDEMWHRLTTTVRELADYAEKIQHTIVVEALTPYETNVVKSANDLARLFDQVDSPYVVGMCDIVPPFVQGESIMAYFDLLKDKMRHMHIIDGKNGEDTHYLPGEGDIPLAELLSEIEAYGYEGAATIELVTSYINEPRLYAKRAIDQLRALMERR</sequence>
<gene>
    <name evidence="2" type="ORF">J2Z34_000165</name>
</gene>
<dbReference type="SUPFAM" id="SSF51658">
    <property type="entry name" value="Xylose isomerase-like"/>
    <property type="match status" value="1"/>
</dbReference>